<gene>
    <name evidence="2" type="ORF">BI347_09480</name>
</gene>
<evidence type="ECO:0000313" key="2">
    <source>
        <dbReference type="EMBL" id="OHX13721.1"/>
    </source>
</evidence>
<comment type="caution">
    <text evidence="2">The sequence shown here is derived from an EMBL/GenBank/DDBJ whole genome shotgun (WGS) entry which is preliminary data.</text>
</comment>
<dbReference type="EMBL" id="MKCS01000001">
    <property type="protein sequence ID" value="OHX13721.1"/>
    <property type="molecule type" value="Genomic_DNA"/>
</dbReference>
<reference evidence="2 3" key="1">
    <citation type="submission" date="2016-09" db="EMBL/GenBank/DDBJ databases">
        <title>Chromobacterium muskegensis sp. nov., an insecticidal bacterium isolated from Sphagnum bogs.</title>
        <authorList>
            <person name="Sparks M.E."/>
            <person name="Blackburn M.B."/>
            <person name="Gundersen-Rindal D.E."/>
            <person name="Mitchell A."/>
            <person name="Farrar R."/>
            <person name="Kuhar D."/>
        </authorList>
    </citation>
    <scope>NUCLEOTIDE SEQUENCE [LARGE SCALE GENOMIC DNA]</scope>
    <source>
        <strain evidence="2 3">37-2</strain>
    </source>
</reference>
<sequence length="191" mass="19977">MQIYGNAGLQEITNYEGSFKPVSNVRDFDSIHTPFPSSPLNRRQINPLPADRTILQKLLTENDALSPDKQKFAMQTAKAVEALQQREPRLAGLNPGQVDNLSASLASSGWRGGMDKADGAALSAADPGKAMLISRIGEQKVRHASVDVGSAVQQPAAASLAALAAAPEKASAAPVQAIKTASRSSAGMNMG</sequence>
<name>A0A1S1X2F6_9NEIS</name>
<protein>
    <recommendedName>
        <fullName evidence="1">X-Tfes XVIPCD domain-containing protein</fullName>
    </recommendedName>
</protein>
<dbReference type="Pfam" id="PF20410">
    <property type="entry name" value="X-Tfes_XVIPCD"/>
    <property type="match status" value="1"/>
</dbReference>
<evidence type="ECO:0000259" key="1">
    <source>
        <dbReference type="Pfam" id="PF20410"/>
    </source>
</evidence>
<feature type="domain" description="X-Tfes XVIPCD" evidence="1">
    <location>
        <begin position="73"/>
        <end position="164"/>
    </location>
</feature>
<accession>A0A1S1X2F6</accession>
<organism evidence="2 3">
    <name type="scientific">Chromobacterium sphagni</name>
    <dbReference type="NCBI Taxonomy" id="1903179"/>
    <lineage>
        <taxon>Bacteria</taxon>
        <taxon>Pseudomonadati</taxon>
        <taxon>Pseudomonadota</taxon>
        <taxon>Betaproteobacteria</taxon>
        <taxon>Neisseriales</taxon>
        <taxon>Chromobacteriaceae</taxon>
        <taxon>Chromobacterium</taxon>
    </lineage>
</organism>
<evidence type="ECO:0000313" key="3">
    <source>
        <dbReference type="Proteomes" id="UP000180088"/>
    </source>
</evidence>
<dbReference type="AlphaFoldDB" id="A0A1S1X2F6"/>
<proteinExistence type="predicted"/>
<dbReference type="InterPro" id="IPR046519">
    <property type="entry name" value="X-Tfes_XVIPCD"/>
</dbReference>
<dbReference type="Proteomes" id="UP000180088">
    <property type="component" value="Unassembled WGS sequence"/>
</dbReference>